<keyword evidence="3" id="KW-1185">Reference proteome</keyword>
<feature type="region of interest" description="Disordered" evidence="1">
    <location>
        <begin position="1"/>
        <end position="30"/>
    </location>
</feature>
<sequence length="301" mass="32771">MAHTHKDRRRPTARRRQRPTARRRLRSETPSTVAVLAVPRDFAAMRRYTSFDFDDHATYLEQVEGLLRALTAQGTYTSVALFDPVGFEEYCTELHLDPDTPASRTRYTAEIAAAGTKVPYEGQPLSRLLPRLVDDTEQHATWEYASALLQSGDCASCGEDIGRAAFARASKILRRLLEAVGTGTHHLVCSVPAEGQTPLIAVLPADCAEDGTLHMGEAAALVFCTVLAAGIATNRPGGVVMRSTTPGRPVTVRGWKLKDGGLRPLTEAEVFSAYCTDAETGEPVPPEHGVAYREGIRLDLD</sequence>
<proteinExistence type="predicted"/>
<dbReference type="RefSeq" id="WP_184351084.1">
    <property type="nucleotide sequence ID" value="NZ_JACHJH010000006.1"/>
</dbReference>
<name>A0A7W7PLH4_9ACTN</name>
<dbReference type="EMBL" id="JACHJH010000006">
    <property type="protein sequence ID" value="MBB4895311.1"/>
    <property type="molecule type" value="Genomic_DNA"/>
</dbReference>
<dbReference type="Proteomes" id="UP000556084">
    <property type="component" value="Unassembled WGS sequence"/>
</dbReference>
<evidence type="ECO:0000313" key="2">
    <source>
        <dbReference type="EMBL" id="MBB4895311.1"/>
    </source>
</evidence>
<gene>
    <name evidence="2" type="ORF">FHS39_004378</name>
</gene>
<reference evidence="2 3" key="1">
    <citation type="submission" date="2020-08" db="EMBL/GenBank/DDBJ databases">
        <title>Genomic Encyclopedia of Type Strains, Phase III (KMG-III): the genomes of soil and plant-associated and newly described type strains.</title>
        <authorList>
            <person name="Whitman W."/>
        </authorList>
    </citation>
    <scope>NUCLEOTIDE SEQUENCE [LARGE SCALE GENOMIC DNA]</scope>
    <source>
        <strain evidence="2 3">CECT 3266</strain>
    </source>
</reference>
<accession>A0A7W7PLH4</accession>
<protein>
    <submittedName>
        <fullName evidence="2">Uncharacterized protein</fullName>
    </submittedName>
</protein>
<feature type="compositionally biased region" description="Basic residues" evidence="1">
    <location>
        <begin position="1"/>
        <end position="25"/>
    </location>
</feature>
<dbReference type="AlphaFoldDB" id="A0A7W7PLH4"/>
<organism evidence="2 3">
    <name type="scientific">Streptomyces olivoverticillatus</name>
    <dbReference type="NCBI Taxonomy" id="66427"/>
    <lineage>
        <taxon>Bacteria</taxon>
        <taxon>Bacillati</taxon>
        <taxon>Actinomycetota</taxon>
        <taxon>Actinomycetes</taxon>
        <taxon>Kitasatosporales</taxon>
        <taxon>Streptomycetaceae</taxon>
        <taxon>Streptomyces</taxon>
    </lineage>
</organism>
<evidence type="ECO:0000256" key="1">
    <source>
        <dbReference type="SAM" id="MobiDB-lite"/>
    </source>
</evidence>
<evidence type="ECO:0000313" key="3">
    <source>
        <dbReference type="Proteomes" id="UP000556084"/>
    </source>
</evidence>
<comment type="caution">
    <text evidence="2">The sequence shown here is derived from an EMBL/GenBank/DDBJ whole genome shotgun (WGS) entry which is preliminary data.</text>
</comment>